<evidence type="ECO:0000256" key="1">
    <source>
        <dbReference type="SAM" id="SignalP"/>
    </source>
</evidence>
<dbReference type="Proteomes" id="UP000534294">
    <property type="component" value="Unassembled WGS sequence"/>
</dbReference>
<dbReference type="AlphaFoldDB" id="A0A7W8DQR0"/>
<dbReference type="PROSITE" id="PS51257">
    <property type="entry name" value="PROKAR_LIPOPROTEIN"/>
    <property type="match status" value="1"/>
</dbReference>
<sequence>MNRLKMPLKMTALLAVSLVFACLAVPQESHGQLFCKSKAKREASAGEAAARKDIAQGMVRYEIGGIPSSTDAELSRLAKERYQITVAFSGCMIGPRVDFDRAYRQTVIDHLKAKHGFDPVMKIESELRAKRK</sequence>
<proteinExistence type="predicted"/>
<feature type="signal peptide" evidence="1">
    <location>
        <begin position="1"/>
        <end position="21"/>
    </location>
</feature>
<gene>
    <name evidence="2" type="ORF">HNQ64_003013</name>
</gene>
<evidence type="ECO:0000313" key="3">
    <source>
        <dbReference type="Proteomes" id="UP000534294"/>
    </source>
</evidence>
<comment type="caution">
    <text evidence="2">The sequence shown here is derived from an EMBL/GenBank/DDBJ whole genome shotgun (WGS) entry which is preliminary data.</text>
</comment>
<dbReference type="EMBL" id="JACHIF010000006">
    <property type="protein sequence ID" value="MBB5038748.1"/>
    <property type="molecule type" value="Genomic_DNA"/>
</dbReference>
<keyword evidence="1" id="KW-0732">Signal</keyword>
<organism evidence="2 3">
    <name type="scientific">Prosthecobacter dejongeii</name>
    <dbReference type="NCBI Taxonomy" id="48465"/>
    <lineage>
        <taxon>Bacteria</taxon>
        <taxon>Pseudomonadati</taxon>
        <taxon>Verrucomicrobiota</taxon>
        <taxon>Verrucomicrobiia</taxon>
        <taxon>Verrucomicrobiales</taxon>
        <taxon>Verrucomicrobiaceae</taxon>
        <taxon>Prosthecobacter</taxon>
    </lineage>
</organism>
<dbReference type="RefSeq" id="WP_184209837.1">
    <property type="nucleotide sequence ID" value="NZ_JACHIF010000006.1"/>
</dbReference>
<evidence type="ECO:0008006" key="4">
    <source>
        <dbReference type="Google" id="ProtNLM"/>
    </source>
</evidence>
<name>A0A7W8DQR0_9BACT</name>
<reference evidence="2 3" key="1">
    <citation type="submission" date="2020-08" db="EMBL/GenBank/DDBJ databases">
        <title>Genomic Encyclopedia of Type Strains, Phase IV (KMG-IV): sequencing the most valuable type-strain genomes for metagenomic binning, comparative biology and taxonomic classification.</title>
        <authorList>
            <person name="Goeker M."/>
        </authorList>
    </citation>
    <scope>NUCLEOTIDE SEQUENCE [LARGE SCALE GENOMIC DNA]</scope>
    <source>
        <strain evidence="2 3">DSM 12251</strain>
    </source>
</reference>
<protein>
    <recommendedName>
        <fullName evidence="4">Lipoprotein</fullName>
    </recommendedName>
</protein>
<accession>A0A7W8DQR0</accession>
<evidence type="ECO:0000313" key="2">
    <source>
        <dbReference type="EMBL" id="MBB5038748.1"/>
    </source>
</evidence>
<keyword evidence="3" id="KW-1185">Reference proteome</keyword>
<feature type="chain" id="PRO_5031061881" description="Lipoprotein" evidence="1">
    <location>
        <begin position="22"/>
        <end position="132"/>
    </location>
</feature>